<keyword evidence="3 6" id="KW-0378">Hydrolase</keyword>
<keyword evidence="7" id="KW-0472">Membrane</keyword>
<evidence type="ECO:0000259" key="9">
    <source>
        <dbReference type="Pfam" id="PF16491"/>
    </source>
</evidence>
<feature type="domain" description="Peptidase M48" evidence="8">
    <location>
        <begin position="207"/>
        <end position="410"/>
    </location>
</feature>
<dbReference type="PANTHER" id="PTHR10120">
    <property type="entry name" value="CAAX PRENYL PROTEASE 1"/>
    <property type="match status" value="1"/>
</dbReference>
<feature type="transmembrane region" description="Helical" evidence="7">
    <location>
        <begin position="101"/>
        <end position="127"/>
    </location>
</feature>
<proteinExistence type="inferred from homology"/>
<evidence type="ECO:0000256" key="1">
    <source>
        <dbReference type="ARBA" id="ARBA00022670"/>
    </source>
</evidence>
<feature type="transmembrane region" description="Helical" evidence="7">
    <location>
        <begin position="147"/>
        <end position="167"/>
    </location>
</feature>
<keyword evidence="7" id="KW-0812">Transmembrane</keyword>
<evidence type="ECO:0000256" key="7">
    <source>
        <dbReference type="SAM" id="Phobius"/>
    </source>
</evidence>
<keyword evidence="11" id="KW-1185">Reference proteome</keyword>
<dbReference type="InterPro" id="IPR001915">
    <property type="entry name" value="Peptidase_M48"/>
</dbReference>
<accession>A0ABM7UKG5</accession>
<name>A0ABM7UKG5_9LEPT</name>
<keyword evidence="2" id="KW-0479">Metal-binding</keyword>
<keyword evidence="7" id="KW-1133">Transmembrane helix</keyword>
<dbReference type="Pfam" id="PF01435">
    <property type="entry name" value="Peptidase_M48"/>
    <property type="match status" value="1"/>
</dbReference>
<evidence type="ECO:0000256" key="5">
    <source>
        <dbReference type="ARBA" id="ARBA00023049"/>
    </source>
</evidence>
<feature type="transmembrane region" description="Helical" evidence="7">
    <location>
        <begin position="290"/>
        <end position="309"/>
    </location>
</feature>
<keyword evidence="1 6" id="KW-0645">Protease</keyword>
<dbReference type="EMBL" id="AP025028">
    <property type="protein sequence ID" value="BDA79389.1"/>
    <property type="molecule type" value="Genomic_DNA"/>
</dbReference>
<dbReference type="Gene3D" id="3.30.2010.10">
    <property type="entry name" value="Metalloproteases ('zincins'), catalytic domain"/>
    <property type="match status" value="1"/>
</dbReference>
<dbReference type="InterPro" id="IPR027057">
    <property type="entry name" value="CAXX_Prtase_1"/>
</dbReference>
<dbReference type="InterPro" id="IPR032456">
    <property type="entry name" value="Peptidase_M48_N"/>
</dbReference>
<evidence type="ECO:0000256" key="4">
    <source>
        <dbReference type="ARBA" id="ARBA00022833"/>
    </source>
</evidence>
<evidence type="ECO:0000313" key="11">
    <source>
        <dbReference type="Proteomes" id="UP000245263"/>
    </source>
</evidence>
<dbReference type="CDD" id="cd07343">
    <property type="entry name" value="M48A_Zmpste24p_like"/>
    <property type="match status" value="1"/>
</dbReference>
<keyword evidence="5 6" id="KW-0482">Metalloprotease</keyword>
<evidence type="ECO:0000259" key="8">
    <source>
        <dbReference type="Pfam" id="PF01435"/>
    </source>
</evidence>
<feature type="domain" description="CAAX prenyl protease 1 N-terminal" evidence="9">
    <location>
        <begin position="39"/>
        <end position="202"/>
    </location>
</feature>
<keyword evidence="4 6" id="KW-0862">Zinc</keyword>
<feature type="transmembrane region" description="Helical" evidence="7">
    <location>
        <begin position="59"/>
        <end position="81"/>
    </location>
</feature>
<reference evidence="10 11" key="1">
    <citation type="submission" date="2021-08" db="EMBL/GenBank/DDBJ databases">
        <title>Complete genome sequence of Leptospira kobayashii strain E30.</title>
        <authorList>
            <person name="Nakao R."/>
            <person name="Nakamura S."/>
            <person name="Masuzawa T."/>
            <person name="Koizumi N."/>
        </authorList>
    </citation>
    <scope>NUCLEOTIDE SEQUENCE [LARGE SCALE GENOMIC DNA]</scope>
    <source>
        <strain evidence="10 11">E30</strain>
    </source>
</reference>
<dbReference type="Pfam" id="PF16491">
    <property type="entry name" value="Peptidase_M48_N"/>
    <property type="match status" value="1"/>
</dbReference>
<feature type="transmembrane region" description="Helical" evidence="7">
    <location>
        <begin position="7"/>
        <end position="25"/>
    </location>
</feature>
<gene>
    <name evidence="10" type="ORF">LPTSP3_g23190</name>
</gene>
<evidence type="ECO:0000256" key="6">
    <source>
        <dbReference type="RuleBase" id="RU003983"/>
    </source>
</evidence>
<comment type="cofactor">
    <cofactor evidence="6">
        <name>Zn(2+)</name>
        <dbReference type="ChEBI" id="CHEBI:29105"/>
    </cofactor>
    <text evidence="6">Binds 1 zinc ion per subunit.</text>
</comment>
<dbReference type="RefSeq" id="WP_278321635.1">
    <property type="nucleotide sequence ID" value="NZ_AP025028.1"/>
</dbReference>
<protein>
    <submittedName>
        <fullName evidence="10">Peptidase M48</fullName>
    </submittedName>
</protein>
<dbReference type="Proteomes" id="UP000245263">
    <property type="component" value="Chromosome 1"/>
</dbReference>
<evidence type="ECO:0000256" key="3">
    <source>
        <dbReference type="ARBA" id="ARBA00022801"/>
    </source>
</evidence>
<evidence type="ECO:0000313" key="10">
    <source>
        <dbReference type="EMBL" id="BDA79389.1"/>
    </source>
</evidence>
<organism evidence="10 11">
    <name type="scientific">Leptospira kobayashii</name>
    <dbReference type="NCBI Taxonomy" id="1917830"/>
    <lineage>
        <taxon>Bacteria</taxon>
        <taxon>Pseudomonadati</taxon>
        <taxon>Spirochaetota</taxon>
        <taxon>Spirochaetia</taxon>
        <taxon>Leptospirales</taxon>
        <taxon>Leptospiraceae</taxon>
        <taxon>Leptospira</taxon>
    </lineage>
</organism>
<sequence length="412" mass="47423">MINLRSTILILYFLQIGFTLVMKYLSYQGDNSPELHDRILKYFSEADIQNGIDYGRRGFFASVLSQILDFVLTGLFVFTPLSKRIEDYLTAKTKDRFYLTVVLYFLIFAFTKAVLSLPFSYYFGFVLEHQFGFSKMSFIDWVVRTSKTLALTIGIGILLGVLAVFILKQFRKTWKLILPIGSLLLSLLFTILFPILITPLFYDYKPIEEGSLKNKIVALCDLAKIKVDKVYVINESKYSGHTNAYFTGFGDNRKIFLYDTLIQNHTEEEVVSVLGHEIGHWSHNHQLKDIALSTIETTLLCFLLGFLFLKAKEENSIHLKEIHSPSSIPFLFLLISIISSFSSPVWNSLSRFQEKEADLEALVLTKDKSSFISTEIKMARDNKSRLNPNPLNVFLYHSHPTTLERIRMAEEF</sequence>
<feature type="transmembrane region" description="Helical" evidence="7">
    <location>
        <begin position="176"/>
        <end position="202"/>
    </location>
</feature>
<evidence type="ECO:0000256" key="2">
    <source>
        <dbReference type="ARBA" id="ARBA00022723"/>
    </source>
</evidence>
<comment type="similarity">
    <text evidence="6">Belongs to the peptidase M48 family.</text>
</comment>